<feature type="domain" description="SURP motif" evidence="8">
    <location>
        <begin position="33"/>
        <end position="74"/>
    </location>
</feature>
<evidence type="ECO:0000256" key="6">
    <source>
        <dbReference type="ARBA" id="ARBA00023242"/>
    </source>
</evidence>
<protein>
    <recommendedName>
        <fullName evidence="8">SURP motif domain-containing protein</fullName>
    </recommendedName>
</protein>
<comment type="subcellular location">
    <subcellularLocation>
        <location evidence="1">Nucleus</location>
    </subcellularLocation>
</comment>
<feature type="compositionally biased region" description="Pro residues" evidence="7">
    <location>
        <begin position="323"/>
        <end position="333"/>
    </location>
</feature>
<proteinExistence type="predicted"/>
<dbReference type="Pfam" id="PF01805">
    <property type="entry name" value="Surp"/>
    <property type="match status" value="2"/>
</dbReference>
<evidence type="ECO:0000313" key="9">
    <source>
        <dbReference type="EMBL" id="RMY81338.1"/>
    </source>
</evidence>
<evidence type="ECO:0000256" key="5">
    <source>
        <dbReference type="ARBA" id="ARBA00023187"/>
    </source>
</evidence>
<dbReference type="GO" id="GO:0071004">
    <property type="term" value="C:U2-type prespliceosome"/>
    <property type="evidence" value="ECO:0007669"/>
    <property type="project" value="TreeGrafter"/>
</dbReference>
<dbReference type="PROSITE" id="PS50128">
    <property type="entry name" value="SURP"/>
    <property type="match status" value="2"/>
</dbReference>
<dbReference type="FunFam" id="1.10.10.790:FF:000001">
    <property type="entry name" value="Splicing factor 3a, subunit 1"/>
    <property type="match status" value="1"/>
</dbReference>
<feature type="compositionally biased region" description="Basic and acidic residues" evidence="7">
    <location>
        <begin position="515"/>
        <end position="527"/>
    </location>
</feature>
<keyword evidence="6" id="KW-0539">Nucleus</keyword>
<dbReference type="Gene3D" id="1.10.10.790">
    <property type="entry name" value="Surp module"/>
    <property type="match status" value="2"/>
</dbReference>
<dbReference type="PANTHER" id="PTHR15316">
    <property type="entry name" value="SPLICEOSOME ASSOCIATED PROTEIN 114/SWAP SPLICING FACTOR-RELATED"/>
    <property type="match status" value="1"/>
</dbReference>
<dbReference type="GO" id="GO:0000381">
    <property type="term" value="P:regulation of alternative mRNA splicing, via spliceosome"/>
    <property type="evidence" value="ECO:0007669"/>
    <property type="project" value="TreeGrafter"/>
</dbReference>
<evidence type="ECO:0000259" key="8">
    <source>
        <dbReference type="PROSITE" id="PS50128"/>
    </source>
</evidence>
<dbReference type="InterPro" id="IPR045146">
    <property type="entry name" value="SF3A1"/>
</dbReference>
<dbReference type="PANTHER" id="PTHR15316:SF1">
    <property type="entry name" value="SPLICING FACTOR 3A SUBUNIT 1"/>
    <property type="match status" value="1"/>
</dbReference>
<keyword evidence="4" id="KW-0677">Repeat</keyword>
<evidence type="ECO:0000313" key="10">
    <source>
        <dbReference type="Proteomes" id="UP000268823"/>
    </source>
</evidence>
<dbReference type="InterPro" id="IPR022030">
    <property type="entry name" value="SF3A1_dom"/>
</dbReference>
<evidence type="ECO:0000256" key="1">
    <source>
        <dbReference type="ARBA" id="ARBA00004123"/>
    </source>
</evidence>
<dbReference type="Proteomes" id="UP000268823">
    <property type="component" value="Unassembled WGS sequence"/>
</dbReference>
<dbReference type="VEuPathDB" id="FungiDB:BTJ68_09639"/>
<reference evidence="9 10" key="1">
    <citation type="journal article" date="2018" name="BMC Genomics">
        <title>Genomic evidence for intraspecific hybridization in a clonal and extremely halotolerant yeast.</title>
        <authorList>
            <person name="Gostincar C."/>
            <person name="Stajich J.E."/>
            <person name="Zupancic J."/>
            <person name="Zalar P."/>
            <person name="Gunde-Cimerman N."/>
        </authorList>
    </citation>
    <scope>NUCLEOTIDE SEQUENCE [LARGE SCALE GENOMIC DNA]</scope>
    <source>
        <strain evidence="9 10">EXF-2788</strain>
    </source>
</reference>
<accession>A0A3M7EXL3</accession>
<dbReference type="SMART" id="SM00648">
    <property type="entry name" value="SWAP"/>
    <property type="match status" value="2"/>
</dbReference>
<feature type="domain" description="SURP motif" evidence="8">
    <location>
        <begin position="136"/>
        <end position="178"/>
    </location>
</feature>
<feature type="region of interest" description="Disordered" evidence="7">
    <location>
        <begin position="87"/>
        <end position="117"/>
    </location>
</feature>
<name>A0A3M7EXL3_HORWE</name>
<feature type="compositionally biased region" description="Basic and acidic residues" evidence="7">
    <location>
        <begin position="349"/>
        <end position="363"/>
    </location>
</feature>
<gene>
    <name evidence="9" type="ORF">D0861_08348</name>
</gene>
<dbReference type="Pfam" id="PF12230">
    <property type="entry name" value="PRP21_like_P"/>
    <property type="match status" value="1"/>
</dbReference>
<evidence type="ECO:0000256" key="4">
    <source>
        <dbReference type="ARBA" id="ARBA00022737"/>
    </source>
</evidence>
<comment type="caution">
    <text evidence="9">The sequence shown here is derived from an EMBL/GenBank/DDBJ whole genome shotgun (WGS) entry which is preliminary data.</text>
</comment>
<keyword evidence="5" id="KW-0508">mRNA splicing</keyword>
<feature type="region of interest" description="Disordered" evidence="7">
    <location>
        <begin position="313"/>
        <end position="379"/>
    </location>
</feature>
<evidence type="ECO:0000256" key="2">
    <source>
        <dbReference type="ARBA" id="ARBA00022664"/>
    </source>
</evidence>
<feature type="region of interest" description="Disordered" evidence="7">
    <location>
        <begin position="483"/>
        <end position="534"/>
    </location>
</feature>
<evidence type="ECO:0000256" key="7">
    <source>
        <dbReference type="SAM" id="MobiDB-lite"/>
    </source>
</evidence>
<dbReference type="OrthoDB" id="447637at2759"/>
<dbReference type="InterPro" id="IPR035967">
    <property type="entry name" value="SWAP/Surp_sf"/>
</dbReference>
<feature type="compositionally biased region" description="Low complexity" evidence="7">
    <location>
        <begin position="488"/>
        <end position="509"/>
    </location>
</feature>
<dbReference type="GO" id="GO:0071013">
    <property type="term" value="C:catalytic step 2 spliceosome"/>
    <property type="evidence" value="ECO:0007669"/>
    <property type="project" value="TreeGrafter"/>
</dbReference>
<feature type="compositionally biased region" description="Basic and acidic residues" evidence="7">
    <location>
        <begin position="106"/>
        <end position="117"/>
    </location>
</feature>
<feature type="region of interest" description="Disordered" evidence="7">
    <location>
        <begin position="1"/>
        <end position="29"/>
    </location>
</feature>
<dbReference type="GO" id="GO:0045292">
    <property type="term" value="P:mRNA cis splicing, via spliceosome"/>
    <property type="evidence" value="ECO:0007669"/>
    <property type="project" value="InterPro"/>
</dbReference>
<dbReference type="SUPFAM" id="SSF109905">
    <property type="entry name" value="Surp module (SWAP domain)"/>
    <property type="match status" value="2"/>
</dbReference>
<sequence>MAAVDGTPAPPNALDDLKPPEGTVLPPRGQREIIEKTAGYVARNGGPFEDRLRSAQGQGKLAFLNKEDAYRPYYEWRLAEIKAGRGNQISAGRQGEAGGDTGVSSKGREERKGPEKPEEFMFSARMPNISAQDLEIVRLTALFVAKNGRSWMTALSQREAGNFQFDFLRPQHSLYQFFSRLVDQYTELLMGDSVDEGRPQKKRITELEANSSNRFRMLERAKKRAEWVKYQEAQKVAKEEQEEKEKVAYAQIDWHDFVVVETIVFDERDEEAQLPAPTSLNDLQSASLEQKAAMRVGSDRRIEEAMPTFNDYDQFNAYNQPTTPAPAVQPTPPATSAYQPPQQPEDEESARIAELRADRERARAAQAAAKSGPPDNLKIRSDYVPRAAAQRNRQPANTSLCPNCGQAIPNDEIANHMRIEMLDPQWRDQHRLAQQRSSTTNLSTQDVADNLKRLASQRTDLFDPVTGQAITAEEQERRKRVELGSYDGVGTAQQQQQAGGAAAHGLAPGTMGVGGEDRPQGVDEQVRRLHQKYA</sequence>
<keyword evidence="3" id="KW-0747">Spliceosome</keyword>
<dbReference type="GO" id="GO:0005686">
    <property type="term" value="C:U2 snRNP"/>
    <property type="evidence" value="ECO:0007669"/>
    <property type="project" value="TreeGrafter"/>
</dbReference>
<dbReference type="EMBL" id="QWIR01000263">
    <property type="protein sequence ID" value="RMY81338.1"/>
    <property type="molecule type" value="Genomic_DNA"/>
</dbReference>
<dbReference type="GO" id="GO:0003723">
    <property type="term" value="F:RNA binding"/>
    <property type="evidence" value="ECO:0007669"/>
    <property type="project" value="InterPro"/>
</dbReference>
<keyword evidence="2" id="KW-0507">mRNA processing</keyword>
<dbReference type="AlphaFoldDB" id="A0A3M7EXL3"/>
<organism evidence="9 10">
    <name type="scientific">Hortaea werneckii</name>
    <name type="common">Black yeast</name>
    <name type="synonym">Cladosporium werneckii</name>
    <dbReference type="NCBI Taxonomy" id="91943"/>
    <lineage>
        <taxon>Eukaryota</taxon>
        <taxon>Fungi</taxon>
        <taxon>Dikarya</taxon>
        <taxon>Ascomycota</taxon>
        <taxon>Pezizomycotina</taxon>
        <taxon>Dothideomycetes</taxon>
        <taxon>Dothideomycetidae</taxon>
        <taxon>Mycosphaerellales</taxon>
        <taxon>Teratosphaeriaceae</taxon>
        <taxon>Hortaea</taxon>
    </lineage>
</organism>
<evidence type="ECO:0000256" key="3">
    <source>
        <dbReference type="ARBA" id="ARBA00022728"/>
    </source>
</evidence>
<dbReference type="InterPro" id="IPR000061">
    <property type="entry name" value="Surp"/>
</dbReference>